<feature type="non-terminal residue" evidence="1">
    <location>
        <position position="1"/>
    </location>
</feature>
<protein>
    <submittedName>
        <fullName evidence="1">Uncharacterized protein</fullName>
    </submittedName>
</protein>
<proteinExistence type="predicted"/>
<organism evidence="1 2">
    <name type="scientific">Caligus rogercresseyi</name>
    <name type="common">Sea louse</name>
    <dbReference type="NCBI Taxonomy" id="217165"/>
    <lineage>
        <taxon>Eukaryota</taxon>
        <taxon>Metazoa</taxon>
        <taxon>Ecdysozoa</taxon>
        <taxon>Arthropoda</taxon>
        <taxon>Crustacea</taxon>
        <taxon>Multicrustacea</taxon>
        <taxon>Hexanauplia</taxon>
        <taxon>Copepoda</taxon>
        <taxon>Siphonostomatoida</taxon>
        <taxon>Caligidae</taxon>
        <taxon>Caligus</taxon>
    </lineage>
</organism>
<accession>A0A7T8JYR5</accession>
<keyword evidence="2" id="KW-1185">Reference proteome</keyword>
<gene>
    <name evidence="1" type="ORF">FKW44_019412</name>
</gene>
<evidence type="ECO:0000313" key="1">
    <source>
        <dbReference type="EMBL" id="QQP38740.1"/>
    </source>
</evidence>
<sequence>SVASVWDGENKQPLSMTGLSWYSGAAQGIRRPPGNPELPLASHHHFLRVDVYFDASRVEPTLHGLGLGGLNISIAS</sequence>
<dbReference type="AlphaFoldDB" id="A0A7T8JYR5"/>
<name>A0A7T8JYR5_CALRO</name>
<evidence type="ECO:0000313" key="2">
    <source>
        <dbReference type="Proteomes" id="UP000595437"/>
    </source>
</evidence>
<dbReference type="Proteomes" id="UP000595437">
    <property type="component" value="Chromosome 13"/>
</dbReference>
<feature type="non-terminal residue" evidence="1">
    <location>
        <position position="76"/>
    </location>
</feature>
<reference evidence="2" key="1">
    <citation type="submission" date="2021-01" db="EMBL/GenBank/DDBJ databases">
        <title>Caligus Genome Assembly.</title>
        <authorList>
            <person name="Gallardo-Escarate C."/>
        </authorList>
    </citation>
    <scope>NUCLEOTIDE SEQUENCE [LARGE SCALE GENOMIC DNA]</scope>
</reference>
<dbReference type="EMBL" id="CP045902">
    <property type="protein sequence ID" value="QQP38740.1"/>
    <property type="molecule type" value="Genomic_DNA"/>
</dbReference>